<organism evidence="1 2">
    <name type="scientific">Marinobacter salsuginis</name>
    <dbReference type="NCBI Taxonomy" id="418719"/>
    <lineage>
        <taxon>Bacteria</taxon>
        <taxon>Pseudomonadati</taxon>
        <taxon>Pseudomonadota</taxon>
        <taxon>Gammaproteobacteria</taxon>
        <taxon>Pseudomonadales</taxon>
        <taxon>Marinobacteraceae</taxon>
        <taxon>Marinobacter</taxon>
    </lineage>
</organism>
<gene>
    <name evidence="1" type="ORF">MSSD14B_23030</name>
</gene>
<comment type="caution">
    <text evidence="1">The sequence shown here is derived from an EMBL/GenBank/DDBJ whole genome shotgun (WGS) entry which is preliminary data.</text>
</comment>
<dbReference type="EMBL" id="BGZI01000015">
    <property type="protein sequence ID" value="GBO88635.1"/>
    <property type="molecule type" value="Genomic_DNA"/>
</dbReference>
<name>A0A5M3Q073_9GAMM</name>
<reference evidence="1 2" key="1">
    <citation type="journal article" date="2019" name="J. Gen. Appl. Microbiol.">
        <title>Aerobic degradation of cis-dichloroethene by the marine bacterium Marinobacter salsuginis strain 5N-3.</title>
        <authorList>
            <person name="Inoue Y."/>
            <person name="Fukunaga Y."/>
            <person name="Katsumata H."/>
            <person name="Ohji S."/>
            <person name="Hosoyama A."/>
            <person name="Mori K."/>
            <person name="Ando K."/>
        </authorList>
    </citation>
    <scope>NUCLEOTIDE SEQUENCE [LARGE SCALE GENOMIC DNA]</scope>
    <source>
        <strain evidence="1 2">NBRC 109114</strain>
    </source>
</reference>
<proteinExistence type="predicted"/>
<sequence length="79" mass="8955">MLVENWGKIVTEGRLYFETAPVSELCGCVSVTLTDFEQGRLSRAITTERKDALMKHFIESGRDRSYDADCPRCDTGIKH</sequence>
<evidence type="ECO:0000313" key="2">
    <source>
        <dbReference type="Proteomes" id="UP000387223"/>
    </source>
</evidence>
<protein>
    <submittedName>
        <fullName evidence="1">Uncharacterized protein</fullName>
    </submittedName>
</protein>
<dbReference type="Proteomes" id="UP000387223">
    <property type="component" value="Unassembled WGS sequence"/>
</dbReference>
<dbReference type="AlphaFoldDB" id="A0A5M3Q073"/>
<accession>A0A5M3Q073</accession>
<evidence type="ECO:0000313" key="1">
    <source>
        <dbReference type="EMBL" id="GBO88635.1"/>
    </source>
</evidence>